<feature type="region of interest" description="Disordered" evidence="1">
    <location>
        <begin position="93"/>
        <end position="198"/>
    </location>
</feature>
<evidence type="ECO:0000313" key="4">
    <source>
        <dbReference type="Proteomes" id="UP000307790"/>
    </source>
</evidence>
<dbReference type="SUPFAM" id="SSF74653">
    <property type="entry name" value="TolA/TonB C-terminal domain"/>
    <property type="match status" value="1"/>
</dbReference>
<dbReference type="InterPro" id="IPR014161">
    <property type="entry name" value="Tol-Pal_TolA"/>
</dbReference>
<dbReference type="GO" id="GO:0019534">
    <property type="term" value="F:toxin transmembrane transporter activity"/>
    <property type="evidence" value="ECO:0007669"/>
    <property type="project" value="InterPro"/>
</dbReference>
<dbReference type="Pfam" id="PF06519">
    <property type="entry name" value="TolA"/>
    <property type="match status" value="1"/>
</dbReference>
<evidence type="ECO:0000256" key="2">
    <source>
        <dbReference type="SAM" id="Phobius"/>
    </source>
</evidence>
<evidence type="ECO:0000256" key="1">
    <source>
        <dbReference type="SAM" id="MobiDB-lite"/>
    </source>
</evidence>
<dbReference type="GO" id="GO:0016020">
    <property type="term" value="C:membrane"/>
    <property type="evidence" value="ECO:0007669"/>
    <property type="project" value="InterPro"/>
</dbReference>
<comment type="caution">
    <text evidence="3">The sequence shown here is derived from an EMBL/GenBank/DDBJ whole genome shotgun (WGS) entry which is preliminary data.</text>
</comment>
<dbReference type="NCBIfam" id="TIGR02794">
    <property type="entry name" value="tolA_full"/>
    <property type="match status" value="2"/>
</dbReference>
<dbReference type="OrthoDB" id="6194496at2"/>
<keyword evidence="2" id="KW-1133">Transmembrane helix</keyword>
<accession>A0A5R9ICC7</accession>
<reference evidence="3 4" key="1">
    <citation type="submission" date="2019-05" db="EMBL/GenBank/DDBJ databases">
        <title>Genome sequences of Thalassotalea litorea 1K03283.</title>
        <authorList>
            <person name="Zhang D."/>
        </authorList>
    </citation>
    <scope>NUCLEOTIDE SEQUENCE [LARGE SCALE GENOMIC DNA]</scope>
    <source>
        <strain evidence="3 4">MCCC 1K03283</strain>
    </source>
</reference>
<sequence length="314" mass="35679">MGIFTFLPDGKTPKQTYSIALSVALILHLGLGAALLFNADSTPKPVAMPKNNMPVIDAVVVDQSKLQKQVEKLEQQKAAAKAREDKRIKELERRAADAQKKRQQEADRIKRLEQERKRKEVEKRKADDAAKKSKAKADAEEKNRRKKEQERKQAEKAAADAKAKRQKEEAAAKKAEEARKQREAEDRRRKKEAAERAEQERLLEQQMMEEMSARQQARNQQVLTEVQKYVALITQTIQRNFIMDENTMKGKSCDLKVKLAPSGFVISVTPIKGDQIVCQEAVKAVNKAGTLPVSQDPDVFKQMSEINLKYTPEF</sequence>
<keyword evidence="2" id="KW-0472">Membrane</keyword>
<dbReference type="EMBL" id="VCBC01000018">
    <property type="protein sequence ID" value="TLU61235.1"/>
    <property type="molecule type" value="Genomic_DNA"/>
</dbReference>
<organism evidence="3 4">
    <name type="scientific">Thalassotalea litorea</name>
    <dbReference type="NCBI Taxonomy" id="2020715"/>
    <lineage>
        <taxon>Bacteria</taxon>
        <taxon>Pseudomonadati</taxon>
        <taxon>Pseudomonadota</taxon>
        <taxon>Gammaproteobacteria</taxon>
        <taxon>Alteromonadales</taxon>
        <taxon>Colwelliaceae</taxon>
        <taxon>Thalassotalea</taxon>
    </lineage>
</organism>
<keyword evidence="4" id="KW-1185">Reference proteome</keyword>
<dbReference type="Gene3D" id="3.30.1150.10">
    <property type="match status" value="1"/>
</dbReference>
<protein>
    <submittedName>
        <fullName evidence="3">Cell envelope integrity protein TolA</fullName>
    </submittedName>
</protein>
<dbReference type="GO" id="GO:0043213">
    <property type="term" value="P:bacteriocin transport"/>
    <property type="evidence" value="ECO:0007669"/>
    <property type="project" value="InterPro"/>
</dbReference>
<keyword evidence="2" id="KW-0812">Transmembrane</keyword>
<feature type="transmembrane region" description="Helical" evidence="2">
    <location>
        <begin position="17"/>
        <end position="39"/>
    </location>
</feature>
<dbReference type="Proteomes" id="UP000307790">
    <property type="component" value="Unassembled WGS sequence"/>
</dbReference>
<name>A0A5R9ICC7_9GAMM</name>
<gene>
    <name evidence="3" type="primary">tolA</name>
    <name evidence="3" type="ORF">FE810_15330</name>
</gene>
<dbReference type="AlphaFoldDB" id="A0A5R9ICC7"/>
<evidence type="ECO:0000313" key="3">
    <source>
        <dbReference type="EMBL" id="TLU61235.1"/>
    </source>
</evidence>
<proteinExistence type="predicted"/>